<keyword evidence="4 9" id="KW-0488">Methylation</keyword>
<keyword evidence="5 9" id="KW-0997">Cell inner membrane</keyword>
<dbReference type="RefSeq" id="WP_343165031.1">
    <property type="nucleotide sequence ID" value="NZ_JBHRSV010000002.1"/>
</dbReference>
<dbReference type="EMBL" id="JBHRSV010000002">
    <property type="protein sequence ID" value="MFC2925344.1"/>
    <property type="molecule type" value="Genomic_DNA"/>
</dbReference>
<keyword evidence="6" id="KW-0812">Transmembrane</keyword>
<evidence type="ECO:0000256" key="1">
    <source>
        <dbReference type="ARBA" id="ARBA00004377"/>
    </source>
</evidence>
<protein>
    <recommendedName>
        <fullName evidence="9">Type II secretion system protein I</fullName>
        <shortName evidence="9">T2SS minor pseudopilin I</shortName>
    </recommendedName>
</protein>
<evidence type="ECO:0000256" key="3">
    <source>
        <dbReference type="ARBA" id="ARBA00022475"/>
    </source>
</evidence>
<dbReference type="InterPro" id="IPR003413">
    <property type="entry name" value="T2SS_GspI_C"/>
</dbReference>
<dbReference type="Pfam" id="PF02501">
    <property type="entry name" value="T2SSI"/>
    <property type="match status" value="1"/>
</dbReference>
<comment type="similarity">
    <text evidence="2 9">Belongs to the GSP I family.</text>
</comment>
<proteinExistence type="inferred from homology"/>
<dbReference type="NCBIfam" id="TIGR01707">
    <property type="entry name" value="gspI"/>
    <property type="match status" value="1"/>
</dbReference>
<dbReference type="PANTHER" id="PTHR38779">
    <property type="entry name" value="TYPE II SECRETION SYSTEM PROTEIN I-RELATED"/>
    <property type="match status" value="1"/>
</dbReference>
<reference evidence="12" key="1">
    <citation type="journal article" date="2019" name="Int. J. Syst. Evol. Microbiol.">
        <title>The Global Catalogue of Microorganisms (GCM) 10K type strain sequencing project: providing services to taxonomists for standard genome sequencing and annotation.</title>
        <authorList>
            <consortium name="The Broad Institute Genomics Platform"/>
            <consortium name="The Broad Institute Genome Sequencing Center for Infectious Disease"/>
            <person name="Wu L."/>
            <person name="Ma J."/>
        </authorList>
    </citation>
    <scope>NUCLEOTIDE SEQUENCE [LARGE SCALE GENOMIC DNA]</scope>
    <source>
        <strain evidence="12">KCTC 52487</strain>
    </source>
</reference>
<comment type="subunit">
    <text evidence="9">Type II secretion is composed of four main components: the outer membrane complex, the inner membrane complex, the cytoplasmic secretion ATPase and the periplasm-spanning pseudopilus.</text>
</comment>
<dbReference type="PANTHER" id="PTHR38779:SF2">
    <property type="entry name" value="TYPE II SECRETION SYSTEM PROTEIN I-RELATED"/>
    <property type="match status" value="1"/>
</dbReference>
<keyword evidence="7" id="KW-1133">Transmembrane helix</keyword>
<name>A0ABV6ZVG3_9PROT</name>
<evidence type="ECO:0000256" key="2">
    <source>
        <dbReference type="ARBA" id="ARBA00008358"/>
    </source>
</evidence>
<dbReference type="SUPFAM" id="SSF54523">
    <property type="entry name" value="Pili subunits"/>
    <property type="match status" value="1"/>
</dbReference>
<evidence type="ECO:0000256" key="9">
    <source>
        <dbReference type="RuleBase" id="RU368030"/>
    </source>
</evidence>
<comment type="subcellular location">
    <subcellularLocation>
        <location evidence="1 9">Cell inner membrane</location>
        <topology evidence="1 9">Single-pass membrane protein</topology>
    </subcellularLocation>
</comment>
<comment type="caution">
    <text evidence="11">The sequence shown here is derived from an EMBL/GenBank/DDBJ whole genome shotgun (WGS) entry which is preliminary data.</text>
</comment>
<feature type="domain" description="Type II secretion system protein GspI C-terminal" evidence="10">
    <location>
        <begin position="41"/>
        <end position="115"/>
    </location>
</feature>
<gene>
    <name evidence="11" type="primary">gspI</name>
    <name evidence="11" type="ORF">ACFOOR_04420</name>
</gene>
<accession>A0ABV6ZVG3</accession>
<evidence type="ECO:0000256" key="6">
    <source>
        <dbReference type="ARBA" id="ARBA00022692"/>
    </source>
</evidence>
<dbReference type="NCBIfam" id="TIGR02532">
    <property type="entry name" value="IV_pilin_GFxxxE"/>
    <property type="match status" value="1"/>
</dbReference>
<keyword evidence="12" id="KW-1185">Reference proteome</keyword>
<evidence type="ECO:0000256" key="8">
    <source>
        <dbReference type="ARBA" id="ARBA00023136"/>
    </source>
</evidence>
<evidence type="ECO:0000256" key="5">
    <source>
        <dbReference type="ARBA" id="ARBA00022519"/>
    </source>
</evidence>
<dbReference type="InterPro" id="IPR010052">
    <property type="entry name" value="T2SS_protein-GspI"/>
</dbReference>
<comment type="function">
    <text evidence="9">Component of the type II secretion system required for the energy-dependent secretion of extracellular factors such as proteases and toxins from the periplasm.</text>
</comment>
<evidence type="ECO:0000259" key="10">
    <source>
        <dbReference type="Pfam" id="PF02501"/>
    </source>
</evidence>
<keyword evidence="8" id="KW-0472">Membrane</keyword>
<keyword evidence="3" id="KW-1003">Cell membrane</keyword>
<sequence length="119" mass="12780">MTTPKSGFSLIELLVALAVLSIAGLALLNAVQTSTRTTSVLESRGIAQIAADNILNERLARSGALAEDSGTYEIAERAYDWTLEIEATTDEALARVTLVLTDLADGREAARLVTFTRRQ</sequence>
<dbReference type="Pfam" id="PF07963">
    <property type="entry name" value="N_methyl"/>
    <property type="match status" value="1"/>
</dbReference>
<evidence type="ECO:0000313" key="12">
    <source>
        <dbReference type="Proteomes" id="UP001595379"/>
    </source>
</evidence>
<comment type="PTM">
    <text evidence="9">Cleaved by prepilin peptidase.</text>
</comment>
<evidence type="ECO:0000313" key="11">
    <source>
        <dbReference type="EMBL" id="MFC2925344.1"/>
    </source>
</evidence>
<dbReference type="InterPro" id="IPR012902">
    <property type="entry name" value="N_methyl_site"/>
</dbReference>
<dbReference type="InterPro" id="IPR045584">
    <property type="entry name" value="Pilin-like"/>
</dbReference>
<dbReference type="PROSITE" id="PS00409">
    <property type="entry name" value="PROKAR_NTER_METHYL"/>
    <property type="match status" value="1"/>
</dbReference>
<evidence type="ECO:0000256" key="4">
    <source>
        <dbReference type="ARBA" id="ARBA00022481"/>
    </source>
</evidence>
<evidence type="ECO:0000256" key="7">
    <source>
        <dbReference type="ARBA" id="ARBA00022989"/>
    </source>
</evidence>
<organism evidence="11 12">
    <name type="scientific">Hyphobacterium vulgare</name>
    <dbReference type="NCBI Taxonomy" id="1736751"/>
    <lineage>
        <taxon>Bacteria</taxon>
        <taxon>Pseudomonadati</taxon>
        <taxon>Pseudomonadota</taxon>
        <taxon>Alphaproteobacteria</taxon>
        <taxon>Maricaulales</taxon>
        <taxon>Maricaulaceae</taxon>
        <taxon>Hyphobacterium</taxon>
    </lineage>
</organism>
<dbReference type="Proteomes" id="UP001595379">
    <property type="component" value="Unassembled WGS sequence"/>
</dbReference>
<dbReference type="Gene3D" id="3.30.1300.30">
    <property type="entry name" value="GSPII I/J protein-like"/>
    <property type="match status" value="1"/>
</dbReference>